<evidence type="ECO:0000256" key="4">
    <source>
        <dbReference type="ARBA" id="ARBA00022989"/>
    </source>
</evidence>
<evidence type="ECO:0000256" key="1">
    <source>
        <dbReference type="ARBA" id="ARBA00004236"/>
    </source>
</evidence>
<name>A0A6M0R6T1_9CLOT</name>
<sequence length="135" mass="15780">MDWQVLEMFLKIIVVLPSIVLILYISLKYGGGKLQQIQNGKYIKVIERVPITKENFILIVMLGEKGYIMSSTPNNMEILKELSEEEIKNIQKLKLESMTNYVDIKKICKNNNLSTLYDKLKLNKLKKEDKNEEKK</sequence>
<comment type="subcellular location">
    <subcellularLocation>
        <location evidence="1">Cell membrane</location>
    </subcellularLocation>
</comment>
<protein>
    <submittedName>
        <fullName evidence="7">Flagellar biosynthetic protein FliO</fullName>
    </submittedName>
</protein>
<keyword evidence="8" id="KW-1185">Reference proteome</keyword>
<dbReference type="GO" id="GO:0016020">
    <property type="term" value="C:membrane"/>
    <property type="evidence" value="ECO:0007669"/>
    <property type="project" value="InterPro"/>
</dbReference>
<feature type="transmembrane region" description="Helical" evidence="6">
    <location>
        <begin position="6"/>
        <end position="27"/>
    </location>
</feature>
<dbReference type="InterPro" id="IPR022781">
    <property type="entry name" value="Flagellar_biosynth_FliO"/>
</dbReference>
<keyword evidence="3 6" id="KW-0812">Transmembrane</keyword>
<evidence type="ECO:0000313" key="7">
    <source>
        <dbReference type="EMBL" id="NEZ45901.1"/>
    </source>
</evidence>
<dbReference type="EMBL" id="SXDP01000001">
    <property type="protein sequence ID" value="NEZ45901.1"/>
    <property type="molecule type" value="Genomic_DNA"/>
</dbReference>
<keyword evidence="2" id="KW-1003">Cell membrane</keyword>
<dbReference type="AlphaFoldDB" id="A0A6M0R6T1"/>
<comment type="caution">
    <text evidence="7">The sequence shown here is derived from an EMBL/GenBank/DDBJ whole genome shotgun (WGS) entry which is preliminary data.</text>
</comment>
<keyword evidence="4 6" id="KW-1133">Transmembrane helix</keyword>
<organism evidence="7 8">
    <name type="scientific">Clostridium niameyense</name>
    <dbReference type="NCBI Taxonomy" id="1622073"/>
    <lineage>
        <taxon>Bacteria</taxon>
        <taxon>Bacillati</taxon>
        <taxon>Bacillota</taxon>
        <taxon>Clostridia</taxon>
        <taxon>Eubacteriales</taxon>
        <taxon>Clostridiaceae</taxon>
        <taxon>Clostridium</taxon>
    </lineage>
</organism>
<dbReference type="GO" id="GO:0044781">
    <property type="term" value="P:bacterial-type flagellum organization"/>
    <property type="evidence" value="ECO:0007669"/>
    <property type="project" value="InterPro"/>
</dbReference>
<accession>A0A6M0R6T1</accession>
<keyword evidence="7" id="KW-0282">Flagellum</keyword>
<reference evidence="7 8" key="1">
    <citation type="submission" date="2019-04" db="EMBL/GenBank/DDBJ databases">
        <title>Genome sequencing of Clostridium botulinum Groups I-IV and Clostridium butyricum.</title>
        <authorList>
            <person name="Brunt J."/>
            <person name="Van Vliet A.H.M."/>
            <person name="Stringer S.C."/>
            <person name="Carter A.T."/>
            <person name="Peck M.W."/>
        </authorList>
    </citation>
    <scope>NUCLEOTIDE SEQUENCE [LARGE SCALE GENOMIC DNA]</scope>
    <source>
        <strain evidence="7 8">IFR 18/094</strain>
    </source>
</reference>
<keyword evidence="7" id="KW-0969">Cilium</keyword>
<keyword evidence="5 6" id="KW-0472">Membrane</keyword>
<dbReference type="Proteomes" id="UP000473885">
    <property type="component" value="Unassembled WGS sequence"/>
</dbReference>
<evidence type="ECO:0000256" key="2">
    <source>
        <dbReference type="ARBA" id="ARBA00022475"/>
    </source>
</evidence>
<evidence type="ECO:0000256" key="6">
    <source>
        <dbReference type="SAM" id="Phobius"/>
    </source>
</evidence>
<dbReference type="Pfam" id="PF04347">
    <property type="entry name" value="FliO"/>
    <property type="match status" value="1"/>
</dbReference>
<proteinExistence type="predicted"/>
<keyword evidence="7" id="KW-0966">Cell projection</keyword>
<evidence type="ECO:0000256" key="3">
    <source>
        <dbReference type="ARBA" id="ARBA00022692"/>
    </source>
</evidence>
<evidence type="ECO:0000313" key="8">
    <source>
        <dbReference type="Proteomes" id="UP000473885"/>
    </source>
</evidence>
<evidence type="ECO:0000256" key="5">
    <source>
        <dbReference type="ARBA" id="ARBA00023136"/>
    </source>
</evidence>
<gene>
    <name evidence="7" type="ORF">FDF74_01595</name>
</gene>
<dbReference type="RefSeq" id="WP_163248269.1">
    <property type="nucleotide sequence ID" value="NZ_SXDP01000001.1"/>
</dbReference>